<evidence type="ECO:0000313" key="4">
    <source>
        <dbReference type="Proteomes" id="UP000547011"/>
    </source>
</evidence>
<feature type="domain" description="YjiS-like" evidence="2">
    <location>
        <begin position="166"/>
        <end position="189"/>
    </location>
</feature>
<protein>
    <submittedName>
        <fullName evidence="3">Transcription elongation GreA/GreB family factor/uncharacterized protein YjiS (DUF1127 family)</fullName>
    </submittedName>
</protein>
<dbReference type="InterPro" id="IPR009506">
    <property type="entry name" value="YjiS-like"/>
</dbReference>
<proteinExistence type="predicted"/>
<organism evidence="3 4">
    <name type="scientific">Devosia subaequoris</name>
    <dbReference type="NCBI Taxonomy" id="395930"/>
    <lineage>
        <taxon>Bacteria</taxon>
        <taxon>Pseudomonadati</taxon>
        <taxon>Pseudomonadota</taxon>
        <taxon>Alphaproteobacteria</taxon>
        <taxon>Hyphomicrobiales</taxon>
        <taxon>Devosiaceae</taxon>
        <taxon>Devosia</taxon>
    </lineage>
</organism>
<dbReference type="AlphaFoldDB" id="A0A7W6ND28"/>
<sequence length="244" mass="25806">MQINHPTTLTADDHVMLARFMRALSESEKSLAAMARRKLETAVILHPQAAADDLVSSGRRVRYCVNGAIEAEHALTWDLPKTAAASAISLRRPLGLALLGLRTGQSVAFPTEAGIETVEVIGVSAAPGTSTDAAPRPVTEPAKLHRVAAAINRQLRSALARMQKARAETTLRQLSDGTLRDIGITRSEIPYVAGVVAGLIPAATTDELQSDGDAQNVPRPEAEGTQAARGGARRSADFEMCSKG</sequence>
<evidence type="ECO:0000259" key="2">
    <source>
        <dbReference type="Pfam" id="PF06568"/>
    </source>
</evidence>
<dbReference type="SUPFAM" id="SSF54534">
    <property type="entry name" value="FKBP-like"/>
    <property type="match status" value="1"/>
</dbReference>
<name>A0A7W6ND28_9HYPH</name>
<feature type="compositionally biased region" description="Basic and acidic residues" evidence="1">
    <location>
        <begin position="234"/>
        <end position="244"/>
    </location>
</feature>
<dbReference type="GO" id="GO:0003677">
    <property type="term" value="F:DNA binding"/>
    <property type="evidence" value="ECO:0007669"/>
    <property type="project" value="InterPro"/>
</dbReference>
<dbReference type="EMBL" id="JACIEW010000009">
    <property type="protein sequence ID" value="MBB4053578.1"/>
    <property type="molecule type" value="Genomic_DNA"/>
</dbReference>
<accession>A0A7W6ND28</accession>
<dbReference type="Pfam" id="PF06568">
    <property type="entry name" value="YjiS-like"/>
    <property type="match status" value="1"/>
</dbReference>
<keyword evidence="4" id="KW-1185">Reference proteome</keyword>
<evidence type="ECO:0000256" key="1">
    <source>
        <dbReference type="SAM" id="MobiDB-lite"/>
    </source>
</evidence>
<gene>
    <name evidence="3" type="ORF">GGR20_003240</name>
</gene>
<evidence type="ECO:0000313" key="3">
    <source>
        <dbReference type="EMBL" id="MBB4053578.1"/>
    </source>
</evidence>
<dbReference type="GO" id="GO:0032784">
    <property type="term" value="P:regulation of DNA-templated transcription elongation"/>
    <property type="evidence" value="ECO:0007669"/>
    <property type="project" value="InterPro"/>
</dbReference>
<dbReference type="Proteomes" id="UP000547011">
    <property type="component" value="Unassembled WGS sequence"/>
</dbReference>
<feature type="region of interest" description="Disordered" evidence="1">
    <location>
        <begin position="208"/>
        <end position="244"/>
    </location>
</feature>
<comment type="caution">
    <text evidence="3">The sequence shown here is derived from an EMBL/GenBank/DDBJ whole genome shotgun (WGS) entry which is preliminary data.</text>
</comment>
<reference evidence="3 4" key="1">
    <citation type="submission" date="2020-08" db="EMBL/GenBank/DDBJ databases">
        <title>Genomic Encyclopedia of Type Strains, Phase IV (KMG-IV): sequencing the most valuable type-strain genomes for metagenomic binning, comparative biology and taxonomic classification.</title>
        <authorList>
            <person name="Goeker M."/>
        </authorList>
    </citation>
    <scope>NUCLEOTIDE SEQUENCE [LARGE SCALE GENOMIC DNA]</scope>
    <source>
        <strain evidence="3 4">DSM 23447</strain>
    </source>
</reference>
<dbReference type="RefSeq" id="WP_183312361.1">
    <property type="nucleotide sequence ID" value="NZ_JACIEW010000009.1"/>
</dbReference>
<dbReference type="Gene3D" id="3.10.50.30">
    <property type="entry name" value="Transcription elongation factor, GreA/GreB, C-terminal domain"/>
    <property type="match status" value="1"/>
</dbReference>
<dbReference type="InterPro" id="IPR036953">
    <property type="entry name" value="GreA/GreB_C_sf"/>
</dbReference>